<evidence type="ECO:0000256" key="2">
    <source>
        <dbReference type="ARBA" id="ARBA00007688"/>
    </source>
</evidence>
<dbReference type="GO" id="GO:0003713">
    <property type="term" value="F:transcription coactivator activity"/>
    <property type="evidence" value="ECO:0007669"/>
    <property type="project" value="TreeGrafter"/>
</dbReference>
<comment type="caution">
    <text evidence="9">The sequence shown here is derived from an EMBL/GenBank/DDBJ whole genome shotgun (WGS) entry which is preliminary data.</text>
</comment>
<feature type="compositionally biased region" description="Basic residues" evidence="6">
    <location>
        <begin position="458"/>
        <end position="471"/>
    </location>
</feature>
<dbReference type="InterPro" id="IPR016024">
    <property type="entry name" value="ARM-type_fold"/>
</dbReference>
<dbReference type="OrthoDB" id="6621890at2759"/>
<feature type="region of interest" description="Disordered" evidence="6">
    <location>
        <begin position="452"/>
        <end position="472"/>
    </location>
</feature>
<comment type="subcellular location">
    <subcellularLocation>
        <location evidence="1">Nucleus</location>
    </subcellularLocation>
</comment>
<dbReference type="Pfam" id="PF07571">
    <property type="entry name" value="TAF6_C"/>
    <property type="match status" value="1"/>
</dbReference>
<dbReference type="GO" id="GO:0016251">
    <property type="term" value="F:RNA polymerase II general transcription initiation factor activity"/>
    <property type="evidence" value="ECO:0007669"/>
    <property type="project" value="InterPro"/>
</dbReference>
<accession>A0A9Q1CI95</accession>
<evidence type="ECO:0000256" key="6">
    <source>
        <dbReference type="SAM" id="MobiDB-lite"/>
    </source>
</evidence>
<dbReference type="SUPFAM" id="SSF48371">
    <property type="entry name" value="ARM repeat"/>
    <property type="match status" value="1"/>
</dbReference>
<evidence type="ECO:0000259" key="7">
    <source>
        <dbReference type="Pfam" id="PF02969"/>
    </source>
</evidence>
<evidence type="ECO:0000259" key="8">
    <source>
        <dbReference type="Pfam" id="PF07571"/>
    </source>
</evidence>
<keyword evidence="3" id="KW-0805">Transcription regulation</keyword>
<dbReference type="Pfam" id="PF02969">
    <property type="entry name" value="TAF"/>
    <property type="match status" value="1"/>
</dbReference>
<sequence length="561" mass="62626">MEMNPFKASTQFMKHAKRKKLSADDFNKALKWSDVEPIHGYGSHQSLHFKSIKDGALHFVEDKEVDLSAISLNLQVPSLAGKSAVKASWLALEGVHKGSSSASGSGVKHNLSDLSEELQKYYQELTKVILEKEADGIKIILSDLATNPKISALLPYFVTFIESGVKMVSHDLGQLTRLLHAVDALLRNDYFYLGPYVTKLINSVTYCILEPLAVSINPLNDHWSLREYASRLLPSLVNCCHPLPPGMYQQLLQTLKEVLGDSGRPLCSHYGAVVSLAALGPQAIEDILVPMLPTYWQYLQPILDDSSVSSTHIREDGQKVYGAVQMAAEILLKAKFSVLERNSDRTAIGITDLPCSSQSGEEHGKPLNINDLYKQFEDYLGDSISVRLCSEGFHVGKKPEIGVTDDKVSLYDLVNNKVVFNGSRFERKKERTEEDENEAEIRFLSRPPKLGGYGREGLRKRPGKVMKRPRSRSQSFKEAFPLSKTVKKYGTLNLSSFLRLPGYIEPLPIRSSPLSKEVEEGARAESTLWKVNQKMKPVGKRKMKTVKASRLATPFYLGMLV</sequence>
<comment type="similarity">
    <text evidence="2">Belongs to the TAF6 family.</text>
</comment>
<keyword evidence="4" id="KW-0804">Transcription</keyword>
<dbReference type="InterPro" id="IPR046344">
    <property type="entry name" value="TAF6_C_sf"/>
</dbReference>
<dbReference type="AlphaFoldDB" id="A0A9Q1CI95"/>
<keyword evidence="5" id="KW-0539">Nucleus</keyword>
<dbReference type="CDD" id="cd08050">
    <property type="entry name" value="TAF6C"/>
    <property type="match status" value="1"/>
</dbReference>
<feature type="domain" description="TATA box binding protein associated factor (TAF) histone-like fold" evidence="7">
    <location>
        <begin position="8"/>
        <end position="31"/>
    </location>
</feature>
<keyword evidence="10" id="KW-1185">Reference proteome</keyword>
<protein>
    <submittedName>
        <fullName evidence="9">Uncharacterized protein</fullName>
    </submittedName>
</protein>
<gene>
    <name evidence="9" type="ORF">HOLleu_08031</name>
</gene>
<dbReference type="GO" id="GO:0051123">
    <property type="term" value="P:RNA polymerase II preinitiation complex assembly"/>
    <property type="evidence" value="ECO:0007669"/>
    <property type="project" value="TreeGrafter"/>
</dbReference>
<dbReference type="InterPro" id="IPR004823">
    <property type="entry name" value="TAF_TATA-bd_Histone-like_dom"/>
</dbReference>
<evidence type="ECO:0000313" key="10">
    <source>
        <dbReference type="Proteomes" id="UP001152320"/>
    </source>
</evidence>
<name>A0A9Q1CI95_HOLLE</name>
<organism evidence="9 10">
    <name type="scientific">Holothuria leucospilota</name>
    <name type="common">Black long sea cucumber</name>
    <name type="synonym">Mertensiothuria leucospilota</name>
    <dbReference type="NCBI Taxonomy" id="206669"/>
    <lineage>
        <taxon>Eukaryota</taxon>
        <taxon>Metazoa</taxon>
        <taxon>Echinodermata</taxon>
        <taxon>Eleutherozoa</taxon>
        <taxon>Echinozoa</taxon>
        <taxon>Holothuroidea</taxon>
        <taxon>Aspidochirotacea</taxon>
        <taxon>Aspidochirotida</taxon>
        <taxon>Holothuriidae</taxon>
        <taxon>Holothuria</taxon>
    </lineage>
</organism>
<feature type="domain" description="TAF6 C-terminal HEAT repeat" evidence="8">
    <location>
        <begin position="114"/>
        <end position="292"/>
    </location>
</feature>
<dbReference type="InterPro" id="IPR011442">
    <property type="entry name" value="TAF6_C"/>
</dbReference>
<dbReference type="InterPro" id="IPR037796">
    <property type="entry name" value="TAF6"/>
</dbReference>
<dbReference type="PANTHER" id="PTHR10221">
    <property type="entry name" value="TRANSCRIPTION INITIATION FACTOR TFIID SUBUNIT 6"/>
    <property type="match status" value="1"/>
</dbReference>
<reference evidence="9" key="1">
    <citation type="submission" date="2021-10" db="EMBL/GenBank/DDBJ databases">
        <title>Tropical sea cucumber genome reveals ecological adaptation and Cuvierian tubules defense mechanism.</title>
        <authorList>
            <person name="Chen T."/>
        </authorList>
    </citation>
    <scope>NUCLEOTIDE SEQUENCE</scope>
    <source>
        <strain evidence="9">Nanhai2018</strain>
        <tissue evidence="9">Muscle</tissue>
    </source>
</reference>
<evidence type="ECO:0000256" key="1">
    <source>
        <dbReference type="ARBA" id="ARBA00004123"/>
    </source>
</evidence>
<dbReference type="Gene3D" id="1.25.40.770">
    <property type="entry name" value="TAF6, C-terminal HEAT repeat domain"/>
    <property type="match status" value="1"/>
</dbReference>
<dbReference type="PANTHER" id="PTHR10221:SF22">
    <property type="entry name" value="TAF6-LIKE RNA POLYMERASE II P300_CBP-ASSOCIATED FACTOR-ASSOCIATED FACTOR 65 KDA SUBUNIT 6L"/>
    <property type="match status" value="1"/>
</dbReference>
<dbReference type="GO" id="GO:0005669">
    <property type="term" value="C:transcription factor TFIID complex"/>
    <property type="evidence" value="ECO:0007669"/>
    <property type="project" value="InterPro"/>
</dbReference>
<dbReference type="EMBL" id="JAIZAY010000003">
    <property type="protein sequence ID" value="KAJ8045099.1"/>
    <property type="molecule type" value="Genomic_DNA"/>
</dbReference>
<evidence type="ECO:0000256" key="3">
    <source>
        <dbReference type="ARBA" id="ARBA00023015"/>
    </source>
</evidence>
<dbReference type="Proteomes" id="UP001152320">
    <property type="component" value="Chromosome 3"/>
</dbReference>
<evidence type="ECO:0000256" key="5">
    <source>
        <dbReference type="ARBA" id="ARBA00023242"/>
    </source>
</evidence>
<dbReference type="GO" id="GO:0046695">
    <property type="term" value="C:SLIK (SAGA-like) complex"/>
    <property type="evidence" value="ECO:0007669"/>
    <property type="project" value="InterPro"/>
</dbReference>
<dbReference type="GO" id="GO:0000124">
    <property type="term" value="C:SAGA complex"/>
    <property type="evidence" value="ECO:0007669"/>
    <property type="project" value="InterPro"/>
</dbReference>
<evidence type="ECO:0000313" key="9">
    <source>
        <dbReference type="EMBL" id="KAJ8045099.1"/>
    </source>
</evidence>
<evidence type="ECO:0000256" key="4">
    <source>
        <dbReference type="ARBA" id="ARBA00023163"/>
    </source>
</evidence>
<proteinExistence type="inferred from homology"/>